<accession>A0ABY7VBC9</accession>
<dbReference type="SMART" id="SM00852">
    <property type="entry name" value="MoCF_biosynth"/>
    <property type="match status" value="1"/>
</dbReference>
<dbReference type="RefSeq" id="WP_274050744.1">
    <property type="nucleotide sequence ID" value="NZ_CP059693.1"/>
</dbReference>
<protein>
    <recommendedName>
        <fullName evidence="1">CinA-like protein</fullName>
    </recommendedName>
</protein>
<feature type="domain" description="MoaB/Mog" evidence="2">
    <location>
        <begin position="8"/>
        <end position="175"/>
    </location>
</feature>
<dbReference type="Proteomes" id="UP001215231">
    <property type="component" value="Chromosome"/>
</dbReference>
<gene>
    <name evidence="3" type="ORF">H3N35_20890</name>
</gene>
<dbReference type="PANTHER" id="PTHR13939">
    <property type="entry name" value="NICOTINAMIDE-NUCLEOTIDE AMIDOHYDROLASE PNCC"/>
    <property type="match status" value="1"/>
</dbReference>
<proteinExistence type="inferred from homology"/>
<dbReference type="InterPro" id="IPR008136">
    <property type="entry name" value="CinA_C"/>
</dbReference>
<dbReference type="Pfam" id="PF02464">
    <property type="entry name" value="CinA"/>
    <property type="match status" value="1"/>
</dbReference>
<dbReference type="InterPro" id="IPR036425">
    <property type="entry name" value="MoaB/Mog-like_dom_sf"/>
</dbReference>
<dbReference type="SUPFAM" id="SSF142433">
    <property type="entry name" value="CinA-like"/>
    <property type="match status" value="1"/>
</dbReference>
<comment type="similarity">
    <text evidence="1">Belongs to the CinA family.</text>
</comment>
<name>A0ABY7VBC9_9GAMM</name>
<evidence type="ECO:0000313" key="3">
    <source>
        <dbReference type="EMBL" id="WDE10687.1"/>
    </source>
</evidence>
<evidence type="ECO:0000256" key="1">
    <source>
        <dbReference type="HAMAP-Rule" id="MF_00226"/>
    </source>
</evidence>
<dbReference type="HAMAP" id="MF_00226_B">
    <property type="entry name" value="CinA_B"/>
    <property type="match status" value="1"/>
</dbReference>
<evidence type="ECO:0000259" key="2">
    <source>
        <dbReference type="SMART" id="SM00852"/>
    </source>
</evidence>
<dbReference type="InterPro" id="IPR001453">
    <property type="entry name" value="MoaB/Mog_dom"/>
</dbReference>
<evidence type="ECO:0000313" key="4">
    <source>
        <dbReference type="Proteomes" id="UP001215231"/>
    </source>
</evidence>
<dbReference type="PANTHER" id="PTHR13939:SF0">
    <property type="entry name" value="NMN AMIDOHYDROLASE-LIKE PROTEIN YFAY"/>
    <property type="match status" value="1"/>
</dbReference>
<dbReference type="Gene3D" id="3.90.950.20">
    <property type="entry name" value="CinA-like"/>
    <property type="match status" value="1"/>
</dbReference>
<dbReference type="SUPFAM" id="SSF53218">
    <property type="entry name" value="Molybdenum cofactor biosynthesis proteins"/>
    <property type="match status" value="1"/>
</dbReference>
<sequence>MMKQTKVQLLLTGNELLNGDIVDSNSAMIARELAETGIEIKRKVTVSDDLSLLAAEISHMSTMADVLIINGGLGPTTDDFTAQALAQAMNVPLAQHEQAYRHLVAWCEQRGTRLNPANLKQALLPAGCDIIANRIGSAVGFNVNHNNCEIYCTPGVPTELKVMLDEQIVPAFTAKTTDKEKTKITKFQIFGLGESKLQQLIHDKLPDWPESVELGFRAGEPLLELKLTTRSRAAETEKAQCITRLKTLLGQHMVAEINDIPKSMAHHVLDKLIEKGQTLTTAESCTGGLIASLLTQIPGSSRGFEAGFVTYSNEMKSQMLAVNPQILSNHGAVSRKTVLAMAKGALDKSGADYAIAVSGVAGPGGGSKEKPVGTVWLAWGNRTNLQCHCFLIPGTRLAFQRYVAAIALDLIRRSLNECDEQANYLIERSFK</sequence>
<dbReference type="EMBL" id="CP059693">
    <property type="protein sequence ID" value="WDE10687.1"/>
    <property type="molecule type" value="Genomic_DNA"/>
</dbReference>
<organism evidence="3 4">
    <name type="scientific">Thalassomonas haliotis</name>
    <dbReference type="NCBI Taxonomy" id="485448"/>
    <lineage>
        <taxon>Bacteria</taxon>
        <taxon>Pseudomonadati</taxon>
        <taxon>Pseudomonadota</taxon>
        <taxon>Gammaproteobacteria</taxon>
        <taxon>Alteromonadales</taxon>
        <taxon>Colwelliaceae</taxon>
        <taxon>Thalassomonas</taxon>
    </lineage>
</organism>
<keyword evidence="4" id="KW-1185">Reference proteome</keyword>
<dbReference type="InterPro" id="IPR008135">
    <property type="entry name" value="Competence-induced_CinA"/>
</dbReference>
<reference evidence="3 4" key="1">
    <citation type="journal article" date="2022" name="Mar. Drugs">
        <title>Bioassay-Guided Fractionation Leads to the Detection of Cholic Acid Generated by the Rare Thalassomonas sp.</title>
        <authorList>
            <person name="Pheiffer F."/>
            <person name="Schneider Y.K."/>
            <person name="Hansen E.H."/>
            <person name="Andersen J.H."/>
            <person name="Isaksson J."/>
            <person name="Busche T."/>
            <person name="R C."/>
            <person name="Kalinowski J."/>
            <person name="Zyl L.V."/>
            <person name="Trindade M."/>
        </authorList>
    </citation>
    <scope>NUCLEOTIDE SEQUENCE [LARGE SCALE GENOMIC DNA]</scope>
    <source>
        <strain evidence="3 4">A5K-61T</strain>
    </source>
</reference>
<dbReference type="InterPro" id="IPR036653">
    <property type="entry name" value="CinA-like_C"/>
</dbReference>
<dbReference type="NCBIfam" id="TIGR00199">
    <property type="entry name" value="PncC_domain"/>
    <property type="match status" value="1"/>
</dbReference>
<dbReference type="Gene3D" id="3.40.980.10">
    <property type="entry name" value="MoaB/Mog-like domain"/>
    <property type="match status" value="1"/>
</dbReference>
<dbReference type="PIRSF" id="PIRSF006728">
    <property type="entry name" value="CinA"/>
    <property type="match status" value="1"/>
</dbReference>
<dbReference type="InterPro" id="IPR050101">
    <property type="entry name" value="CinA"/>
</dbReference>
<dbReference type="Pfam" id="PF00994">
    <property type="entry name" value="MoCF_biosynth"/>
    <property type="match status" value="1"/>
</dbReference>
<dbReference type="NCBIfam" id="TIGR00200">
    <property type="entry name" value="cinA_nterm"/>
    <property type="match status" value="1"/>
</dbReference>
<dbReference type="CDD" id="cd00885">
    <property type="entry name" value="cinA"/>
    <property type="match status" value="1"/>
</dbReference>
<dbReference type="NCBIfam" id="TIGR00177">
    <property type="entry name" value="molyb_syn"/>
    <property type="match status" value="1"/>
</dbReference>